<evidence type="ECO:0008006" key="3">
    <source>
        <dbReference type="Google" id="ProtNLM"/>
    </source>
</evidence>
<reference evidence="1" key="1">
    <citation type="submission" date="2016-10" db="EMBL/GenBank/DDBJ databases">
        <title>CRISPR-Cas defence system in Roseofilum reptotaenium: evidence of a bacteriophage-cyanobacterium arms race in the coral black band disease.</title>
        <authorList>
            <person name="Buerger P."/>
            <person name="Wood-Charlson E.M."/>
            <person name="Weynberg K.D."/>
            <person name="Willis B."/>
            <person name="Van Oppen M.J."/>
        </authorList>
    </citation>
    <scope>NUCLEOTIDE SEQUENCE [LARGE SCALE GENOMIC DNA]</scope>
    <source>
        <strain evidence="1">AO1-A</strain>
    </source>
</reference>
<keyword evidence="2" id="KW-1185">Reference proteome</keyword>
<gene>
    <name evidence="1" type="ORF">BI308_18900</name>
</gene>
<comment type="caution">
    <text evidence="1">The sequence shown here is derived from an EMBL/GenBank/DDBJ whole genome shotgun (WGS) entry which is preliminary data.</text>
</comment>
<accession>A0A1L9QMQ7</accession>
<protein>
    <recommendedName>
        <fullName evidence="3">PI3K/PI4K catalytic domain-containing protein</fullName>
    </recommendedName>
</protein>
<dbReference type="Proteomes" id="UP000183940">
    <property type="component" value="Unassembled WGS sequence"/>
</dbReference>
<evidence type="ECO:0000313" key="1">
    <source>
        <dbReference type="EMBL" id="OJJ22723.1"/>
    </source>
</evidence>
<dbReference type="SUPFAM" id="SSF158842">
    <property type="entry name" value="PMT central region-like"/>
    <property type="match status" value="1"/>
</dbReference>
<sequence length="385" mass="43094">MINREVIQRDLWTKDQAKEKVAIRGRWRSKEYHAILNTLDLWHDERNGLANEPLIVQLVFLKKLKKLIDVYITKKTNSKQSTKKQSKKTSIQQEIDNMNKVKENVNSKLTTVQQDYSQSGDDPIPQVENADLGDLDTLNKNFKGKSDRGGLNSVKEVIMDNQDTKGYFKKEKAVDEMYGMHKGTAAGIPQRNPNQTGRAIAAYRIDQLLEAGIIPKTYKATKGGKSGSVMEKIENAEPGRDPIKHLEGGDNIEGRHLQELSNLYLMDVITGQVDRHLGNVLLKGGKVWGIDNDLTFGDQYGFDPKSGSSSVAIGGKSAKNLHIDKAFAIKIIKLSNNLDRVRQALDPNVTGLTNSEVEKAIERLENLAEYLIKKVAKGKTVTNWD</sequence>
<evidence type="ECO:0000313" key="2">
    <source>
        <dbReference type="Proteomes" id="UP000183940"/>
    </source>
</evidence>
<dbReference type="Gene3D" id="1.20.58.1190">
    <property type="match status" value="1"/>
</dbReference>
<dbReference type="AlphaFoldDB" id="A0A1L9QMQ7"/>
<dbReference type="EMBL" id="MLAW01000040">
    <property type="protein sequence ID" value="OJJ22723.1"/>
    <property type="molecule type" value="Genomic_DNA"/>
</dbReference>
<organism evidence="1 2">
    <name type="scientific">Roseofilum reptotaenium AO1-A</name>
    <dbReference type="NCBI Taxonomy" id="1925591"/>
    <lineage>
        <taxon>Bacteria</taxon>
        <taxon>Bacillati</taxon>
        <taxon>Cyanobacteriota</taxon>
        <taxon>Cyanophyceae</taxon>
        <taxon>Desertifilales</taxon>
        <taxon>Desertifilaceae</taxon>
        <taxon>Roseofilum</taxon>
    </lineage>
</organism>
<name>A0A1L9QMQ7_9CYAN</name>
<proteinExistence type="predicted"/>